<dbReference type="SUPFAM" id="SSF90123">
    <property type="entry name" value="ABC transporter transmembrane region"/>
    <property type="match status" value="1"/>
</dbReference>
<dbReference type="Pfam" id="PF00664">
    <property type="entry name" value="ABC_membrane"/>
    <property type="match status" value="1"/>
</dbReference>
<dbReference type="SMART" id="SM00382">
    <property type="entry name" value="AAA"/>
    <property type="match status" value="1"/>
</dbReference>
<sequence length="668" mass="74711">MSEIKRNSEYSYSSLPSKQSRLTEDELKVSKGRIYSLLFKSIHARIAILPSVLLGLPTIALFIITGKLLTVLIRGYQDPTYDALHKAFIYSMILLGSAVLTGICKYIDSYCWMQCGSELSILIRKDLFNKLMHTEVTFFDINSIGGILTLLSEDAQKVQDSFGPVKGIQISNLSTFLGGIIGSYVYSWKIGLIFTATLVVIILIVMVFFPFIGKQMKLKFQYLTKEMTIAEEAISSIRTVRAFNREDLEISRFHEMNKLSQNHEKNASLIITCLMISCMIVIWGSILGNIYYLATMVDRHTDGMEIGDLFSVFGFLMNGSMAVIGLTQSGDSEEKAIESGARIIKLTEYEPQIQFEGGQTIDHFKGEIEFRNVSFKYPTRDTYVLKNVSFKIKPGQMGALVGHSGSGKSTCVQLIERFYDATEGSIFFDGIDITTLDPRWIHKMIGLVSQEPILFNKSIKENILYGKKDASDEEILASAEIANAKKFIERLAKGFNTIVGEKGSSLSGGQRQRIAIARAVIRNPVILMTDEATSALDAGSEKKVQLALNKVMKNRTSLVVAHRLSTIKNADIIYVFDSGEIKESGSHNDLIQLKGFYYNLVYKQLNLKDLNIDKSSSKKQMSSFNEKDNIEYTANDSISEDENNNDKKISSDKNDISVSSFDSDEDSN</sequence>
<evidence type="ECO:0000256" key="7">
    <source>
        <dbReference type="SAM" id="MobiDB-lite"/>
    </source>
</evidence>
<keyword evidence="3" id="KW-0547">Nucleotide-binding</keyword>
<dbReference type="Pfam" id="PF00005">
    <property type="entry name" value="ABC_tran"/>
    <property type="match status" value="1"/>
</dbReference>
<feature type="transmembrane region" description="Helical" evidence="8">
    <location>
        <begin position="88"/>
        <end position="107"/>
    </location>
</feature>
<feature type="transmembrane region" description="Helical" evidence="8">
    <location>
        <begin position="46"/>
        <end position="68"/>
    </location>
</feature>
<evidence type="ECO:0000256" key="6">
    <source>
        <dbReference type="ARBA" id="ARBA00023136"/>
    </source>
</evidence>
<accession>A0ABR2IDV6</accession>
<feature type="region of interest" description="Disordered" evidence="7">
    <location>
        <begin position="621"/>
        <end position="668"/>
    </location>
</feature>
<dbReference type="SUPFAM" id="SSF52540">
    <property type="entry name" value="P-loop containing nucleoside triphosphate hydrolases"/>
    <property type="match status" value="1"/>
</dbReference>
<feature type="domain" description="ABC transmembrane type-1" evidence="10">
    <location>
        <begin position="51"/>
        <end position="329"/>
    </location>
</feature>
<dbReference type="PANTHER" id="PTHR43394">
    <property type="entry name" value="ATP-DEPENDENT PERMEASE MDL1, MITOCHONDRIAL"/>
    <property type="match status" value="1"/>
</dbReference>
<feature type="transmembrane region" description="Helical" evidence="8">
    <location>
        <begin position="306"/>
        <end position="326"/>
    </location>
</feature>
<organism evidence="11 12">
    <name type="scientific">Tritrichomonas musculus</name>
    <dbReference type="NCBI Taxonomy" id="1915356"/>
    <lineage>
        <taxon>Eukaryota</taxon>
        <taxon>Metamonada</taxon>
        <taxon>Parabasalia</taxon>
        <taxon>Tritrichomonadida</taxon>
        <taxon>Tritrichomonadidae</taxon>
        <taxon>Tritrichomonas</taxon>
    </lineage>
</organism>
<feature type="transmembrane region" description="Helical" evidence="8">
    <location>
        <begin position="192"/>
        <end position="212"/>
    </location>
</feature>
<dbReference type="PANTHER" id="PTHR43394:SF1">
    <property type="entry name" value="ATP-BINDING CASSETTE SUB-FAMILY B MEMBER 10, MITOCHONDRIAL"/>
    <property type="match status" value="1"/>
</dbReference>
<keyword evidence="5 8" id="KW-1133">Transmembrane helix</keyword>
<evidence type="ECO:0000256" key="2">
    <source>
        <dbReference type="ARBA" id="ARBA00022692"/>
    </source>
</evidence>
<dbReference type="EMBL" id="JAPFFF010000018">
    <property type="protein sequence ID" value="KAK8860637.1"/>
    <property type="molecule type" value="Genomic_DNA"/>
</dbReference>
<dbReference type="PROSITE" id="PS50893">
    <property type="entry name" value="ABC_TRANSPORTER_2"/>
    <property type="match status" value="1"/>
</dbReference>
<evidence type="ECO:0008006" key="13">
    <source>
        <dbReference type="Google" id="ProtNLM"/>
    </source>
</evidence>
<dbReference type="CDD" id="cd03249">
    <property type="entry name" value="ABC_MTABC3_MDL1_MDL2"/>
    <property type="match status" value="1"/>
</dbReference>
<dbReference type="InterPro" id="IPR003439">
    <property type="entry name" value="ABC_transporter-like_ATP-bd"/>
</dbReference>
<evidence type="ECO:0000259" key="10">
    <source>
        <dbReference type="PROSITE" id="PS50929"/>
    </source>
</evidence>
<gene>
    <name evidence="11" type="ORF">M9Y10_012302</name>
</gene>
<dbReference type="InterPro" id="IPR039421">
    <property type="entry name" value="Type_1_exporter"/>
</dbReference>
<dbReference type="CDD" id="cd18577">
    <property type="entry name" value="ABC_6TM_Pgp_ABCB1_D1_like"/>
    <property type="match status" value="1"/>
</dbReference>
<dbReference type="InterPro" id="IPR017871">
    <property type="entry name" value="ABC_transporter-like_CS"/>
</dbReference>
<name>A0ABR2IDV6_9EUKA</name>
<dbReference type="PROSITE" id="PS50929">
    <property type="entry name" value="ABC_TM1F"/>
    <property type="match status" value="1"/>
</dbReference>
<evidence type="ECO:0000259" key="9">
    <source>
        <dbReference type="PROSITE" id="PS50893"/>
    </source>
</evidence>
<evidence type="ECO:0000313" key="12">
    <source>
        <dbReference type="Proteomes" id="UP001470230"/>
    </source>
</evidence>
<feature type="domain" description="ABC transporter" evidence="9">
    <location>
        <begin position="368"/>
        <end position="603"/>
    </location>
</feature>
<dbReference type="InterPro" id="IPR036640">
    <property type="entry name" value="ABC1_TM_sf"/>
</dbReference>
<evidence type="ECO:0000256" key="1">
    <source>
        <dbReference type="ARBA" id="ARBA00004141"/>
    </source>
</evidence>
<evidence type="ECO:0000256" key="8">
    <source>
        <dbReference type="SAM" id="Phobius"/>
    </source>
</evidence>
<keyword evidence="12" id="KW-1185">Reference proteome</keyword>
<keyword evidence="6 8" id="KW-0472">Membrane</keyword>
<keyword evidence="4" id="KW-0067">ATP-binding</keyword>
<protein>
    <recommendedName>
        <fullName evidence="13">ABC transporter family protein</fullName>
    </recommendedName>
</protein>
<dbReference type="Gene3D" id="3.40.50.300">
    <property type="entry name" value="P-loop containing nucleotide triphosphate hydrolases"/>
    <property type="match status" value="1"/>
</dbReference>
<comment type="subcellular location">
    <subcellularLocation>
        <location evidence="1">Membrane</location>
        <topology evidence="1">Multi-pass membrane protein</topology>
    </subcellularLocation>
</comment>
<dbReference type="InterPro" id="IPR011527">
    <property type="entry name" value="ABC1_TM_dom"/>
</dbReference>
<dbReference type="InterPro" id="IPR003593">
    <property type="entry name" value="AAA+_ATPase"/>
</dbReference>
<reference evidence="11 12" key="1">
    <citation type="submission" date="2024-04" db="EMBL/GenBank/DDBJ databases">
        <title>Tritrichomonas musculus Genome.</title>
        <authorList>
            <person name="Alves-Ferreira E."/>
            <person name="Grigg M."/>
            <person name="Lorenzi H."/>
            <person name="Galac M."/>
        </authorList>
    </citation>
    <scope>NUCLEOTIDE SEQUENCE [LARGE SCALE GENOMIC DNA]</scope>
    <source>
        <strain evidence="11 12">EAF2021</strain>
    </source>
</reference>
<keyword evidence="2 8" id="KW-0812">Transmembrane</keyword>
<comment type="caution">
    <text evidence="11">The sequence shown here is derived from an EMBL/GenBank/DDBJ whole genome shotgun (WGS) entry which is preliminary data.</text>
</comment>
<feature type="compositionally biased region" description="Basic and acidic residues" evidence="7">
    <location>
        <begin position="644"/>
        <end position="655"/>
    </location>
</feature>
<evidence type="ECO:0000256" key="5">
    <source>
        <dbReference type="ARBA" id="ARBA00022989"/>
    </source>
</evidence>
<evidence type="ECO:0000256" key="4">
    <source>
        <dbReference type="ARBA" id="ARBA00022840"/>
    </source>
</evidence>
<evidence type="ECO:0000313" key="11">
    <source>
        <dbReference type="EMBL" id="KAK8860637.1"/>
    </source>
</evidence>
<dbReference type="InterPro" id="IPR027417">
    <property type="entry name" value="P-loop_NTPase"/>
</dbReference>
<dbReference type="Gene3D" id="1.20.1560.10">
    <property type="entry name" value="ABC transporter type 1, transmembrane domain"/>
    <property type="match status" value="1"/>
</dbReference>
<dbReference type="PROSITE" id="PS00211">
    <property type="entry name" value="ABC_TRANSPORTER_1"/>
    <property type="match status" value="1"/>
</dbReference>
<evidence type="ECO:0000256" key="3">
    <source>
        <dbReference type="ARBA" id="ARBA00022741"/>
    </source>
</evidence>
<dbReference type="Proteomes" id="UP001470230">
    <property type="component" value="Unassembled WGS sequence"/>
</dbReference>
<proteinExistence type="predicted"/>
<feature type="transmembrane region" description="Helical" evidence="8">
    <location>
        <begin position="267"/>
        <end position="294"/>
    </location>
</feature>